<dbReference type="InterPro" id="IPR002470">
    <property type="entry name" value="Peptidase_S9A"/>
</dbReference>
<keyword evidence="9" id="KW-1185">Reference proteome</keyword>
<dbReference type="GO" id="GO:0070012">
    <property type="term" value="F:oligopeptidase activity"/>
    <property type="evidence" value="ECO:0007669"/>
    <property type="project" value="TreeGrafter"/>
</dbReference>
<protein>
    <recommendedName>
        <fullName evidence="2">prolyl oligopeptidase</fullName>
        <ecNumber evidence="2">3.4.21.26</ecNumber>
    </recommendedName>
</protein>
<dbReference type="Pfam" id="PF00326">
    <property type="entry name" value="Peptidase_S9"/>
    <property type="match status" value="1"/>
</dbReference>
<dbReference type="Pfam" id="PF02897">
    <property type="entry name" value="Peptidase_S9_N"/>
    <property type="match status" value="1"/>
</dbReference>
<comment type="catalytic activity">
    <reaction evidence="1">
        <text>Hydrolysis of Pro-|-Xaa &gt;&gt; Ala-|-Xaa in oligopeptides.</text>
        <dbReference type="EC" id="3.4.21.26"/>
    </reaction>
</comment>
<dbReference type="InterPro" id="IPR029058">
    <property type="entry name" value="AB_hydrolase_fold"/>
</dbReference>
<dbReference type="PANTHER" id="PTHR42881:SF2">
    <property type="entry name" value="PROLYL ENDOPEPTIDASE"/>
    <property type="match status" value="1"/>
</dbReference>
<dbReference type="EMBL" id="LQPW01000156">
    <property type="protein sequence ID" value="ORW91509.1"/>
    <property type="molecule type" value="Genomic_DNA"/>
</dbReference>
<keyword evidence="3" id="KW-0645">Protease</keyword>
<reference evidence="8 9" key="1">
    <citation type="submission" date="2016-01" db="EMBL/GenBank/DDBJ databases">
        <title>The new phylogeny of the genus Mycobacterium.</title>
        <authorList>
            <person name="Tarcisio F."/>
            <person name="Conor M."/>
            <person name="Antonella G."/>
            <person name="Elisabetta G."/>
            <person name="Giulia F.S."/>
            <person name="Sara T."/>
            <person name="Anna F."/>
            <person name="Clotilde B."/>
            <person name="Roberto B."/>
            <person name="Veronica D.S."/>
            <person name="Fabio R."/>
            <person name="Monica P."/>
            <person name="Olivier J."/>
            <person name="Enrico T."/>
            <person name="Nicola S."/>
        </authorList>
    </citation>
    <scope>NUCLEOTIDE SEQUENCE [LARGE SCALE GENOMIC DNA]</scope>
    <source>
        <strain evidence="8 9">DSM 44166</strain>
    </source>
</reference>
<keyword evidence="4" id="KW-0378">Hydrolase</keyword>
<comment type="caution">
    <text evidence="8">The sequence shown here is derived from an EMBL/GenBank/DDBJ whole genome shotgun (WGS) entry which is preliminary data.</text>
</comment>
<proteinExistence type="predicted"/>
<dbReference type="PANTHER" id="PTHR42881">
    <property type="entry name" value="PROLYL ENDOPEPTIDASE"/>
    <property type="match status" value="1"/>
</dbReference>
<dbReference type="SUPFAM" id="SSF50993">
    <property type="entry name" value="Peptidase/esterase 'gauge' domain"/>
    <property type="match status" value="1"/>
</dbReference>
<dbReference type="Gene3D" id="3.40.50.1820">
    <property type="entry name" value="alpha/beta hydrolase"/>
    <property type="match status" value="1"/>
</dbReference>
<organism evidence="8 9">
    <name type="scientific">Mycobacterium szulgai</name>
    <dbReference type="NCBI Taxonomy" id="1787"/>
    <lineage>
        <taxon>Bacteria</taxon>
        <taxon>Bacillati</taxon>
        <taxon>Actinomycetota</taxon>
        <taxon>Actinomycetes</taxon>
        <taxon>Mycobacteriales</taxon>
        <taxon>Mycobacteriaceae</taxon>
        <taxon>Mycobacterium</taxon>
    </lineage>
</organism>
<accession>A0A1X2DV22</accession>
<dbReference type="InterPro" id="IPR051167">
    <property type="entry name" value="Prolyl_oligopep/macrocyclase"/>
</dbReference>
<dbReference type="SUPFAM" id="SSF53474">
    <property type="entry name" value="alpha/beta-Hydrolases"/>
    <property type="match status" value="1"/>
</dbReference>
<evidence type="ECO:0000256" key="5">
    <source>
        <dbReference type="ARBA" id="ARBA00022825"/>
    </source>
</evidence>
<dbReference type="GO" id="GO:0004252">
    <property type="term" value="F:serine-type endopeptidase activity"/>
    <property type="evidence" value="ECO:0007669"/>
    <property type="project" value="UniProtKB-EC"/>
</dbReference>
<dbReference type="Gene3D" id="2.130.10.120">
    <property type="entry name" value="Prolyl oligopeptidase, N-terminal domain"/>
    <property type="match status" value="1"/>
</dbReference>
<evidence type="ECO:0000313" key="9">
    <source>
        <dbReference type="Proteomes" id="UP000193317"/>
    </source>
</evidence>
<evidence type="ECO:0000256" key="2">
    <source>
        <dbReference type="ARBA" id="ARBA00011897"/>
    </source>
</evidence>
<dbReference type="GO" id="GO:0005829">
    <property type="term" value="C:cytosol"/>
    <property type="evidence" value="ECO:0007669"/>
    <property type="project" value="TreeGrafter"/>
</dbReference>
<evidence type="ECO:0000313" key="8">
    <source>
        <dbReference type="EMBL" id="ORW91509.1"/>
    </source>
</evidence>
<evidence type="ECO:0000259" key="6">
    <source>
        <dbReference type="Pfam" id="PF00326"/>
    </source>
</evidence>
<evidence type="ECO:0000256" key="4">
    <source>
        <dbReference type="ARBA" id="ARBA00022801"/>
    </source>
</evidence>
<dbReference type="AlphaFoldDB" id="A0A1X2DV22"/>
<evidence type="ECO:0000259" key="7">
    <source>
        <dbReference type="Pfam" id="PF02897"/>
    </source>
</evidence>
<dbReference type="InterPro" id="IPR001375">
    <property type="entry name" value="Peptidase_S9_cat"/>
</dbReference>
<evidence type="ECO:0000256" key="3">
    <source>
        <dbReference type="ARBA" id="ARBA00022670"/>
    </source>
</evidence>
<dbReference type="InterPro" id="IPR023302">
    <property type="entry name" value="Pept_S9A_N"/>
</dbReference>
<name>A0A1X2DV22_MYCSZ</name>
<evidence type="ECO:0000256" key="1">
    <source>
        <dbReference type="ARBA" id="ARBA00001070"/>
    </source>
</evidence>
<sequence length="699" mass="75663">MVFADWAEHAYTSARYVVDPYRWLEDDDSQETQRWLDGQEALRQQALPAMGECRVAFRDVMQELTDIGSAISPVAGVPVLRESRRFYLHCQPGQDLAVLMVADEQTGAARVLIDPLTEDTSGTTTLVAWRPSWSGRLLAYQLSRGGSEQPELRLLDVESGRDVAQPIQPGRLTPVSWLSDDSGYYYVKGAATDAEQQICLRRLESRFSSSSDVTVFRTLMRQLTVMASGNGRWLIVSCSAGARSGNDLYLADLNTIGCDPAAPPLQKIFDGATDNSRALLKAGVSELMYAITTRDAAGGQICRVNPQQPNYDAWQPIITPSPGSVITGCAALTEPTNSEPRLLVATSAHGHPALRLHNQDGQWLADIPTPNNGPATITRLAGSQTKPGHARFLFTDFTTPHTVYRFDLADQTIQPDAPHTRAHHPATNAPEATVHQMGYTSDDGTEIPLYLIVPAGCTHGPRPTILTAYGGFGATIYPTYSPSLLAWVRAGGIYAIAGVRGGGEYGSAWHAAGRHHNKPTAFADFSAAARWLHAQGWTTPQQLAVRGASHSGLTAAVALTKDPHLYAAVVCSDALTDMIRYPHLGIGSWWINEFGDPDSPADRNTLLSYSPYHNVRAGTAYPAVLVTSARHDDRVGAAHSRKLTAALQHATAATKPILLRTENHVGHDDRATSRLIDLHADILAFCATHTGLTHPCGPT</sequence>
<dbReference type="Proteomes" id="UP000193317">
    <property type="component" value="Unassembled WGS sequence"/>
</dbReference>
<gene>
    <name evidence="8" type="ORF">AWC27_10200</name>
</gene>
<dbReference type="GO" id="GO:0006508">
    <property type="term" value="P:proteolysis"/>
    <property type="evidence" value="ECO:0007669"/>
    <property type="project" value="UniProtKB-KW"/>
</dbReference>
<dbReference type="EC" id="3.4.21.26" evidence="2"/>
<keyword evidence="5" id="KW-0720">Serine protease</keyword>
<feature type="domain" description="Peptidase S9 prolyl oligopeptidase catalytic" evidence="6">
    <location>
        <begin position="485"/>
        <end position="691"/>
    </location>
</feature>
<feature type="domain" description="Peptidase S9A N-terminal" evidence="7">
    <location>
        <begin position="15"/>
        <end position="414"/>
    </location>
</feature>
<dbReference type="PRINTS" id="PR00862">
    <property type="entry name" value="PROLIGOPTASE"/>
</dbReference>